<name>A0ABN6IUY3_9CLOT</name>
<dbReference type="EMBL" id="AP024849">
    <property type="protein sequence ID" value="BCZ46000.1"/>
    <property type="molecule type" value="Genomic_DNA"/>
</dbReference>
<evidence type="ECO:0000256" key="1">
    <source>
        <dbReference type="ARBA" id="ARBA00023224"/>
    </source>
</evidence>
<dbReference type="Proteomes" id="UP000824633">
    <property type="component" value="Chromosome"/>
</dbReference>
<dbReference type="SMART" id="SM00283">
    <property type="entry name" value="MA"/>
    <property type="match status" value="1"/>
</dbReference>
<sequence>MFNIKHVDILKAVAQLEVELISGGIMFLFIENRTIKWKVASRKFDMDIFKEGANVAESAIAVKAMKECKVLTEEVPREKYGKRLITVAVPLVDDSNIPVGAFSIVLPRLHPVAESFPNFAPIVAELFPEGAFLYMSDLNKIAYIQSSQKFALPNMYEGYELKETDMAYKTIHSGQAQSMEIGEERYGVPVYIANYPLYDEDTGKNIVATLGVVVPKSASNKLKAITGTLSTSLEGISATVEQLAASAMKIHESERNLYDHVNSVGETLEKINSITEFISSVANQSNMLGLNAAIEASRAGEMGKGFSVVANEIRKLAYQSKETVPQIKVLTDEIKYKIDEVNKESRESLTASEEQAAATQEISASIQELSAITNQLDNMAKDL</sequence>
<proteinExistence type="predicted"/>
<dbReference type="PANTHER" id="PTHR32089">
    <property type="entry name" value="METHYL-ACCEPTING CHEMOTAXIS PROTEIN MCPB"/>
    <property type="match status" value="1"/>
</dbReference>
<dbReference type="PANTHER" id="PTHR32089:SF112">
    <property type="entry name" value="LYSOZYME-LIKE PROTEIN-RELATED"/>
    <property type="match status" value="1"/>
</dbReference>
<evidence type="ECO:0000313" key="5">
    <source>
        <dbReference type="Proteomes" id="UP000824633"/>
    </source>
</evidence>
<dbReference type="SUPFAM" id="SSF58104">
    <property type="entry name" value="Methyl-accepting chemotaxis protein (MCP) signaling domain"/>
    <property type="match status" value="1"/>
</dbReference>
<evidence type="ECO:0000259" key="3">
    <source>
        <dbReference type="PROSITE" id="PS50111"/>
    </source>
</evidence>
<dbReference type="PROSITE" id="PS50111">
    <property type="entry name" value="CHEMOTAXIS_TRANSDUC_2"/>
    <property type="match status" value="1"/>
</dbReference>
<dbReference type="Gene3D" id="1.10.287.950">
    <property type="entry name" value="Methyl-accepting chemotaxis protein"/>
    <property type="match status" value="1"/>
</dbReference>
<keyword evidence="5" id="KW-1185">Reference proteome</keyword>
<evidence type="ECO:0000313" key="4">
    <source>
        <dbReference type="EMBL" id="BCZ46000.1"/>
    </source>
</evidence>
<evidence type="ECO:0000256" key="2">
    <source>
        <dbReference type="PROSITE-ProRule" id="PRU00284"/>
    </source>
</evidence>
<dbReference type="InterPro" id="IPR004089">
    <property type="entry name" value="MCPsignal_dom"/>
</dbReference>
<accession>A0ABN6IUY3</accession>
<dbReference type="RefSeq" id="WP_224037527.1">
    <property type="nucleotide sequence ID" value="NZ_AP024849.1"/>
</dbReference>
<feature type="domain" description="Methyl-accepting transducer" evidence="3">
    <location>
        <begin position="217"/>
        <end position="383"/>
    </location>
</feature>
<gene>
    <name evidence="4" type="ORF">psyc5s11_20670</name>
</gene>
<dbReference type="Pfam" id="PF00015">
    <property type="entry name" value="MCPsignal"/>
    <property type="match status" value="1"/>
</dbReference>
<keyword evidence="1 2" id="KW-0807">Transducer</keyword>
<organism evidence="4 5">
    <name type="scientific">Clostridium gelidum</name>
    <dbReference type="NCBI Taxonomy" id="704125"/>
    <lineage>
        <taxon>Bacteria</taxon>
        <taxon>Bacillati</taxon>
        <taxon>Bacillota</taxon>
        <taxon>Clostridia</taxon>
        <taxon>Eubacteriales</taxon>
        <taxon>Clostridiaceae</taxon>
        <taxon>Clostridium</taxon>
    </lineage>
</organism>
<reference evidence="5" key="1">
    <citation type="submission" date="2021-07" db="EMBL/GenBank/DDBJ databases">
        <title>Complete genome sequencing of a Clostridium isolate.</title>
        <authorList>
            <person name="Ueki A."/>
            <person name="Tonouchi A."/>
        </authorList>
    </citation>
    <scope>NUCLEOTIDE SEQUENCE [LARGE SCALE GENOMIC DNA]</scope>
    <source>
        <strain evidence="5">C5S11</strain>
    </source>
</reference>
<protein>
    <submittedName>
        <fullName evidence="4">Chemotaxis protein</fullName>
    </submittedName>
</protein>